<keyword evidence="2" id="KW-0472">Membrane</keyword>
<feature type="region of interest" description="Disordered" evidence="1">
    <location>
        <begin position="30"/>
        <end position="49"/>
    </location>
</feature>
<protein>
    <submittedName>
        <fullName evidence="3">Uncharacterized protein</fullName>
    </submittedName>
</protein>
<organism evidence="3 4">
    <name type="scientific">Phyllotreta striolata</name>
    <name type="common">Striped flea beetle</name>
    <name type="synonym">Crioceris striolata</name>
    <dbReference type="NCBI Taxonomy" id="444603"/>
    <lineage>
        <taxon>Eukaryota</taxon>
        <taxon>Metazoa</taxon>
        <taxon>Ecdysozoa</taxon>
        <taxon>Arthropoda</taxon>
        <taxon>Hexapoda</taxon>
        <taxon>Insecta</taxon>
        <taxon>Pterygota</taxon>
        <taxon>Neoptera</taxon>
        <taxon>Endopterygota</taxon>
        <taxon>Coleoptera</taxon>
        <taxon>Polyphaga</taxon>
        <taxon>Cucujiformia</taxon>
        <taxon>Chrysomeloidea</taxon>
        <taxon>Chrysomelidae</taxon>
        <taxon>Galerucinae</taxon>
        <taxon>Alticini</taxon>
        <taxon>Phyllotreta</taxon>
    </lineage>
</organism>
<keyword evidence="2" id="KW-1133">Transmembrane helix</keyword>
<feature type="transmembrane region" description="Helical" evidence="2">
    <location>
        <begin position="61"/>
        <end position="78"/>
    </location>
</feature>
<evidence type="ECO:0000256" key="1">
    <source>
        <dbReference type="SAM" id="MobiDB-lite"/>
    </source>
</evidence>
<evidence type="ECO:0000256" key="2">
    <source>
        <dbReference type="SAM" id="Phobius"/>
    </source>
</evidence>
<evidence type="ECO:0000313" key="3">
    <source>
        <dbReference type="EMBL" id="CAG9862526.1"/>
    </source>
</evidence>
<dbReference type="Proteomes" id="UP001153712">
    <property type="component" value="Chromosome 5"/>
</dbReference>
<reference evidence="3" key="1">
    <citation type="submission" date="2022-01" db="EMBL/GenBank/DDBJ databases">
        <authorList>
            <person name="King R."/>
        </authorList>
    </citation>
    <scope>NUCLEOTIDE SEQUENCE</scope>
</reference>
<sequence>MISFFPVEKYRRPFIKINLISDVACGARKTSRGETEVGKGDGPSPHGRDSILPLSKMGSNFAFFAGVFASFAAGVLALQCYQCGMYNDGVGSITPCLNQTLMKLIECPKADHKFCIGN</sequence>
<keyword evidence="2" id="KW-0812">Transmembrane</keyword>
<name>A0A9N9XUJ0_PHYSR</name>
<gene>
    <name evidence="3" type="ORF">PHYEVI_LOCUS8839</name>
</gene>
<keyword evidence="4" id="KW-1185">Reference proteome</keyword>
<evidence type="ECO:0000313" key="4">
    <source>
        <dbReference type="Proteomes" id="UP001153712"/>
    </source>
</evidence>
<dbReference type="EMBL" id="OU900098">
    <property type="protein sequence ID" value="CAG9862526.1"/>
    <property type="molecule type" value="Genomic_DNA"/>
</dbReference>
<proteinExistence type="predicted"/>
<accession>A0A9N9XUJ0</accession>
<dbReference type="AlphaFoldDB" id="A0A9N9XUJ0"/>
<dbReference type="OrthoDB" id="8188927at2759"/>